<reference evidence="7" key="1">
    <citation type="journal article" date="2020" name="mSystems">
        <title>Genome- and Community-Level Interaction Insights into Carbon Utilization and Element Cycling Functions of Hydrothermarchaeota in Hydrothermal Sediment.</title>
        <authorList>
            <person name="Zhou Z."/>
            <person name="Liu Y."/>
            <person name="Xu W."/>
            <person name="Pan J."/>
            <person name="Luo Z.H."/>
            <person name="Li M."/>
        </authorList>
    </citation>
    <scope>NUCLEOTIDE SEQUENCE [LARGE SCALE GENOMIC DNA]</scope>
    <source>
        <strain evidence="7">SpSt-906</strain>
    </source>
</reference>
<dbReference type="GO" id="GO:0051301">
    <property type="term" value="P:cell division"/>
    <property type="evidence" value="ECO:0007669"/>
    <property type="project" value="InterPro"/>
</dbReference>
<evidence type="ECO:0008006" key="8">
    <source>
        <dbReference type="Google" id="ProtNLM"/>
    </source>
</evidence>
<dbReference type="InterPro" id="IPR001182">
    <property type="entry name" value="FtsW/RodA"/>
</dbReference>
<comment type="caution">
    <text evidence="7">The sequence shown here is derived from an EMBL/GenBank/DDBJ whole genome shotgun (WGS) entry which is preliminary data.</text>
</comment>
<evidence type="ECO:0000256" key="3">
    <source>
        <dbReference type="ARBA" id="ARBA00022960"/>
    </source>
</evidence>
<feature type="transmembrane region" description="Helical" evidence="6">
    <location>
        <begin position="119"/>
        <end position="142"/>
    </location>
</feature>
<name>A0A7C3YSX6_UNCW3</name>
<protein>
    <recommendedName>
        <fullName evidence="8">Rod shape-determining protein RodA</fullName>
    </recommendedName>
</protein>
<dbReference type="InterPro" id="IPR018365">
    <property type="entry name" value="Cell_cycle_FtsW-rel_CS"/>
</dbReference>
<comment type="subcellular location">
    <subcellularLocation>
        <location evidence="1">Membrane</location>
        <topology evidence="1">Multi-pass membrane protein</topology>
    </subcellularLocation>
</comment>
<keyword evidence="3" id="KW-0133">Cell shape</keyword>
<keyword evidence="5 6" id="KW-0472">Membrane</keyword>
<organism evidence="7">
    <name type="scientific">candidate division WOR-3 bacterium</name>
    <dbReference type="NCBI Taxonomy" id="2052148"/>
    <lineage>
        <taxon>Bacteria</taxon>
        <taxon>Bacteria division WOR-3</taxon>
    </lineage>
</organism>
<feature type="transmembrane region" description="Helical" evidence="6">
    <location>
        <begin position="365"/>
        <end position="387"/>
    </location>
</feature>
<evidence type="ECO:0000256" key="2">
    <source>
        <dbReference type="ARBA" id="ARBA00022692"/>
    </source>
</evidence>
<keyword evidence="4 6" id="KW-1133">Transmembrane helix</keyword>
<evidence type="ECO:0000256" key="6">
    <source>
        <dbReference type="SAM" id="Phobius"/>
    </source>
</evidence>
<dbReference type="EMBL" id="DTMQ01000035">
    <property type="protein sequence ID" value="HGE99413.1"/>
    <property type="molecule type" value="Genomic_DNA"/>
</dbReference>
<dbReference type="NCBIfam" id="NF037961">
    <property type="entry name" value="RodA_shape"/>
    <property type="match status" value="1"/>
</dbReference>
<feature type="transmembrane region" description="Helical" evidence="6">
    <location>
        <begin position="340"/>
        <end position="359"/>
    </location>
</feature>
<dbReference type="GO" id="GO:0032153">
    <property type="term" value="C:cell division site"/>
    <property type="evidence" value="ECO:0007669"/>
    <property type="project" value="TreeGrafter"/>
</dbReference>
<feature type="transmembrane region" description="Helical" evidence="6">
    <location>
        <begin position="208"/>
        <end position="230"/>
    </location>
</feature>
<evidence type="ECO:0000256" key="5">
    <source>
        <dbReference type="ARBA" id="ARBA00023136"/>
    </source>
</evidence>
<evidence type="ECO:0000256" key="1">
    <source>
        <dbReference type="ARBA" id="ARBA00004141"/>
    </source>
</evidence>
<feature type="transmembrane region" description="Helical" evidence="6">
    <location>
        <begin position="58"/>
        <end position="78"/>
    </location>
</feature>
<dbReference type="Pfam" id="PF01098">
    <property type="entry name" value="FTSW_RODA_SPOVE"/>
    <property type="match status" value="2"/>
</dbReference>
<dbReference type="PANTHER" id="PTHR30474">
    <property type="entry name" value="CELL CYCLE PROTEIN"/>
    <property type="match status" value="1"/>
</dbReference>
<evidence type="ECO:0000313" key="7">
    <source>
        <dbReference type="EMBL" id="HGE99413.1"/>
    </source>
</evidence>
<dbReference type="GO" id="GO:0005886">
    <property type="term" value="C:plasma membrane"/>
    <property type="evidence" value="ECO:0007669"/>
    <property type="project" value="TreeGrafter"/>
</dbReference>
<evidence type="ECO:0000256" key="4">
    <source>
        <dbReference type="ARBA" id="ARBA00022989"/>
    </source>
</evidence>
<feature type="transmembrane region" description="Helical" evidence="6">
    <location>
        <begin position="36"/>
        <end position="51"/>
    </location>
</feature>
<dbReference type="PROSITE" id="PS00428">
    <property type="entry name" value="FTSW_RODA_SPOVE"/>
    <property type="match status" value="1"/>
</dbReference>
<dbReference type="AlphaFoldDB" id="A0A7C3YSX6"/>
<gene>
    <name evidence="7" type="ORF">ENX07_05010</name>
</gene>
<feature type="transmembrane region" description="Helical" evidence="6">
    <location>
        <begin position="177"/>
        <end position="202"/>
    </location>
</feature>
<dbReference type="GO" id="GO:0015648">
    <property type="term" value="F:lipid-linked peptidoglycan transporter activity"/>
    <property type="evidence" value="ECO:0007669"/>
    <property type="project" value="TreeGrafter"/>
</dbReference>
<feature type="transmembrane region" description="Helical" evidence="6">
    <location>
        <begin position="148"/>
        <end position="165"/>
    </location>
</feature>
<dbReference type="PANTHER" id="PTHR30474:SF1">
    <property type="entry name" value="PEPTIDOGLYCAN GLYCOSYLTRANSFERASE MRDB"/>
    <property type="match status" value="1"/>
</dbReference>
<dbReference type="GO" id="GO:0008360">
    <property type="term" value="P:regulation of cell shape"/>
    <property type="evidence" value="ECO:0007669"/>
    <property type="project" value="UniProtKB-KW"/>
</dbReference>
<feature type="transmembrane region" description="Helical" evidence="6">
    <location>
        <begin position="299"/>
        <end position="319"/>
    </location>
</feature>
<accession>A0A7C3YSX6</accession>
<keyword evidence="2 6" id="KW-0812">Transmembrane</keyword>
<proteinExistence type="predicted"/>
<sequence length="390" mass="43393">MRTLRFRIILILALILSLFGLLSIYSAGGGVYFRKQLLWFLISLGGFWLAYRTEKRLFLTLSPIFYIIGLLLLIFTLFLNRGDVKRWLSFGSVSIQPAEFAKVTTILFLAWTLAGKKKFFFSFSSLFLPILLVLLPSFLIFIQPDLGSSLSLLAILALILYFKGLKGYEIVLLFSPLFSCLLGLSFTGWVIYFFALALFLYFRSSIVQFLSGLGVNSLFGLLTPVILNSLKDYQRARLLSFLSSSLDYKGAGWSSFQSKVAIGSGLLLGKGYLRGKMARLEFIPNRHTDFIFATIGEEFGFIGGAILILLFLYFIYHLLSSLRGLRDEAGQLVIAGGTGLFLYHIATNLGMVLGILPVTGITLPFISYGGSSLLANFLLLGIMLNFATKD</sequence>